<evidence type="ECO:0000256" key="1">
    <source>
        <dbReference type="SAM" id="SignalP"/>
    </source>
</evidence>
<feature type="chain" id="PRO_5008404751" evidence="1">
    <location>
        <begin position="21"/>
        <end position="292"/>
    </location>
</feature>
<keyword evidence="1" id="KW-0732">Signal</keyword>
<evidence type="ECO:0000313" key="3">
    <source>
        <dbReference type="Proteomes" id="UP000092460"/>
    </source>
</evidence>
<dbReference type="AlphaFoldDB" id="A0A1B0BAI1"/>
<feature type="signal peptide" evidence="1">
    <location>
        <begin position="1"/>
        <end position="20"/>
    </location>
</feature>
<accession>A0A1B0BAI1</accession>
<reference evidence="3" key="1">
    <citation type="submission" date="2015-01" db="EMBL/GenBank/DDBJ databases">
        <authorList>
            <person name="Aksoy S."/>
            <person name="Warren W."/>
            <person name="Wilson R.K."/>
        </authorList>
    </citation>
    <scope>NUCLEOTIDE SEQUENCE [LARGE SCALE GENOMIC DNA]</scope>
    <source>
        <strain evidence="3">IAEA</strain>
    </source>
</reference>
<organism evidence="2 3">
    <name type="scientific">Glossina palpalis gambiensis</name>
    <dbReference type="NCBI Taxonomy" id="67801"/>
    <lineage>
        <taxon>Eukaryota</taxon>
        <taxon>Metazoa</taxon>
        <taxon>Ecdysozoa</taxon>
        <taxon>Arthropoda</taxon>
        <taxon>Hexapoda</taxon>
        <taxon>Insecta</taxon>
        <taxon>Pterygota</taxon>
        <taxon>Neoptera</taxon>
        <taxon>Endopterygota</taxon>
        <taxon>Diptera</taxon>
        <taxon>Brachycera</taxon>
        <taxon>Muscomorpha</taxon>
        <taxon>Hippoboscoidea</taxon>
        <taxon>Glossinidae</taxon>
        <taxon>Glossina</taxon>
    </lineage>
</organism>
<dbReference type="EMBL" id="JXJN01011016">
    <property type="status" value="NOT_ANNOTATED_CDS"/>
    <property type="molecule type" value="Genomic_DNA"/>
</dbReference>
<name>A0A1B0BAI1_9MUSC</name>
<keyword evidence="3" id="KW-1185">Reference proteome</keyword>
<dbReference type="EMBL" id="JXJN01011017">
    <property type="status" value="NOT_ANNOTATED_CDS"/>
    <property type="molecule type" value="Genomic_DNA"/>
</dbReference>
<dbReference type="EnsemblMetazoa" id="GPPI023965-RA">
    <property type="protein sequence ID" value="GPPI023965-PA"/>
    <property type="gene ID" value="GPPI023965"/>
</dbReference>
<dbReference type="Proteomes" id="UP000092460">
    <property type="component" value="Unassembled WGS sequence"/>
</dbReference>
<dbReference type="VEuPathDB" id="VectorBase:GPPI023965"/>
<evidence type="ECO:0000313" key="2">
    <source>
        <dbReference type="EnsemblMetazoa" id="GPPI023965-PA"/>
    </source>
</evidence>
<protein>
    <submittedName>
        <fullName evidence="2">Uncharacterized protein</fullName>
    </submittedName>
</protein>
<reference evidence="2" key="2">
    <citation type="submission" date="2020-05" db="UniProtKB">
        <authorList>
            <consortium name="EnsemblMetazoa"/>
        </authorList>
    </citation>
    <scope>IDENTIFICATION</scope>
    <source>
        <strain evidence="2">IAEA</strain>
    </source>
</reference>
<proteinExistence type="predicted"/>
<sequence>RRKLVLSFLLNGFWQSLTNCTYSSSNAALSVSLKSKYSSSSGGTNSDCISSIVVCSKHNLERVRAAIRQSSSEDSLSTSTLKQPSSLNFTEESSTFLVRGGAREVWEKIIKITGSSSSCNVKSSSSSSEFNSSCINLAISGCSVSAFSTGNEITGVLFNSLAFARVSFATDGVSVIMSARCSVSLCCSRANSSSAFKVTRAKTCSFLINFYGTKIDIDISLEACLIKLKILTCNNLIISSLFESEDILLCISETSDKKVTDTLRQHLHSDRLQRASLEEQLRNALQDMARQT</sequence>